<reference evidence="15 16" key="1">
    <citation type="journal article" date="2023" name="Insect Mol. Biol.">
        <title>Genome sequencing provides insights into the evolution of gene families encoding plant cell wall-degrading enzymes in longhorned beetles.</title>
        <authorList>
            <person name="Shin N.R."/>
            <person name="Okamura Y."/>
            <person name="Kirsch R."/>
            <person name="Pauchet Y."/>
        </authorList>
    </citation>
    <scope>NUCLEOTIDE SEQUENCE [LARGE SCALE GENOMIC DNA]</scope>
    <source>
        <strain evidence="15">EAD_L_NR</strain>
    </source>
</reference>
<evidence type="ECO:0000256" key="7">
    <source>
        <dbReference type="ARBA" id="ARBA00022722"/>
    </source>
</evidence>
<dbReference type="InterPro" id="IPR026103">
    <property type="entry name" value="HARBI1_animal"/>
</dbReference>
<evidence type="ECO:0000256" key="4">
    <source>
        <dbReference type="ARBA" id="ARBA00006958"/>
    </source>
</evidence>
<organism evidence="15 16">
    <name type="scientific">Exocentrus adspersus</name>
    <dbReference type="NCBI Taxonomy" id="1586481"/>
    <lineage>
        <taxon>Eukaryota</taxon>
        <taxon>Metazoa</taxon>
        <taxon>Ecdysozoa</taxon>
        <taxon>Arthropoda</taxon>
        <taxon>Hexapoda</taxon>
        <taxon>Insecta</taxon>
        <taxon>Pterygota</taxon>
        <taxon>Neoptera</taxon>
        <taxon>Endopterygota</taxon>
        <taxon>Coleoptera</taxon>
        <taxon>Polyphaga</taxon>
        <taxon>Cucujiformia</taxon>
        <taxon>Chrysomeloidea</taxon>
        <taxon>Cerambycidae</taxon>
        <taxon>Lamiinae</taxon>
        <taxon>Acanthocinini</taxon>
        <taxon>Exocentrus</taxon>
    </lineage>
</organism>
<dbReference type="PANTHER" id="PTHR22930:SF289">
    <property type="entry name" value="DDE TNP4 DOMAIN-CONTAINING PROTEIN-RELATED"/>
    <property type="match status" value="1"/>
</dbReference>
<protein>
    <recommendedName>
        <fullName evidence="5">Putative nuclease HARBI1</fullName>
    </recommendedName>
    <alternativeName>
        <fullName evidence="11">Harbinger transposase-derived nuclease</fullName>
    </alternativeName>
</protein>
<evidence type="ECO:0000256" key="9">
    <source>
        <dbReference type="ARBA" id="ARBA00022801"/>
    </source>
</evidence>
<evidence type="ECO:0000256" key="2">
    <source>
        <dbReference type="ARBA" id="ARBA00004123"/>
    </source>
</evidence>
<dbReference type="GO" id="GO:0005634">
    <property type="term" value="C:nucleus"/>
    <property type="evidence" value="ECO:0007669"/>
    <property type="project" value="UniProtKB-SubCell"/>
</dbReference>
<comment type="subcellular location">
    <subcellularLocation>
        <location evidence="3">Cytoplasm</location>
    </subcellularLocation>
    <subcellularLocation>
        <location evidence="2">Nucleus</location>
    </subcellularLocation>
</comment>
<evidence type="ECO:0000256" key="10">
    <source>
        <dbReference type="ARBA" id="ARBA00023242"/>
    </source>
</evidence>
<proteinExistence type="inferred from homology"/>
<dbReference type="EMBL" id="JANEYG010000388">
    <property type="protein sequence ID" value="KAJ8909912.1"/>
    <property type="molecule type" value="Genomic_DNA"/>
</dbReference>
<evidence type="ECO:0000256" key="11">
    <source>
        <dbReference type="ARBA" id="ARBA00030126"/>
    </source>
</evidence>
<dbReference type="GO" id="GO:0046872">
    <property type="term" value="F:metal ion binding"/>
    <property type="evidence" value="ECO:0007669"/>
    <property type="project" value="UniProtKB-KW"/>
</dbReference>
<evidence type="ECO:0000256" key="6">
    <source>
        <dbReference type="ARBA" id="ARBA00022490"/>
    </source>
</evidence>
<dbReference type="GO" id="GO:0004518">
    <property type="term" value="F:nuclease activity"/>
    <property type="evidence" value="ECO:0007669"/>
    <property type="project" value="UniProtKB-KW"/>
</dbReference>
<feature type="compositionally biased region" description="Basic and acidic residues" evidence="13">
    <location>
        <begin position="327"/>
        <end position="336"/>
    </location>
</feature>
<dbReference type="InterPro" id="IPR027806">
    <property type="entry name" value="HARBI1_dom"/>
</dbReference>
<evidence type="ECO:0000256" key="1">
    <source>
        <dbReference type="ARBA" id="ARBA00001968"/>
    </source>
</evidence>
<dbReference type="GO" id="GO:0005737">
    <property type="term" value="C:cytoplasm"/>
    <property type="evidence" value="ECO:0007669"/>
    <property type="project" value="UniProtKB-SubCell"/>
</dbReference>
<dbReference type="PRINTS" id="PR02086">
    <property type="entry name" value="PUTNUCHARBI1"/>
</dbReference>
<keyword evidence="6" id="KW-0963">Cytoplasm</keyword>
<dbReference type="GO" id="GO:0016787">
    <property type="term" value="F:hydrolase activity"/>
    <property type="evidence" value="ECO:0007669"/>
    <property type="project" value="UniProtKB-KW"/>
</dbReference>
<keyword evidence="10" id="KW-0539">Nucleus</keyword>
<keyword evidence="7" id="KW-0540">Nuclease</keyword>
<sequence>MNTLNMLPYFAVMMQEVQENERRNEINQFNIERRIMRNDSDPFALSDNQFKNTFRLTKDMINYLFEQLLPHMRMDLRTNAVNPRLRIFAALYFYANGSYQRVIGNSYSLSMAQNTVIAMVHTEVFMARTNFPGVKGAIDCTHIAIVAPSEEEHNYVNRKGYHSKNVQMICDYGLKIMNVNPQFPGATHDSYIWRMSQIQRELQTCFGNGDHNTWLLGDSGYPQQPWLMTPVLNPAQGSPEERYNNTHASARNCIERCFGVLKGRFRCLLGERTLRYSPEKGAYYHDSMNRELSEMWVTEKLLPNLEESSLTNMDNAAYNHSALGEKGTSHSLDKKANSGMNPEKNT</sequence>
<keyword evidence="8" id="KW-0479">Metal-binding</keyword>
<keyword evidence="16" id="KW-1185">Reference proteome</keyword>
<feature type="domain" description="DDE Tnp4" evidence="14">
    <location>
        <begin position="138"/>
        <end position="279"/>
    </location>
</feature>
<dbReference type="AlphaFoldDB" id="A0AAV8V722"/>
<comment type="cofactor">
    <cofactor evidence="1">
        <name>a divalent metal cation</name>
        <dbReference type="ChEBI" id="CHEBI:60240"/>
    </cofactor>
</comment>
<keyword evidence="9" id="KW-0378">Hydrolase</keyword>
<evidence type="ECO:0000259" key="14">
    <source>
        <dbReference type="Pfam" id="PF13359"/>
    </source>
</evidence>
<dbReference type="Pfam" id="PF13359">
    <property type="entry name" value="DDE_Tnp_4"/>
    <property type="match status" value="1"/>
</dbReference>
<accession>A0AAV8V722</accession>
<evidence type="ECO:0000313" key="16">
    <source>
        <dbReference type="Proteomes" id="UP001159042"/>
    </source>
</evidence>
<evidence type="ECO:0000256" key="5">
    <source>
        <dbReference type="ARBA" id="ARBA00015519"/>
    </source>
</evidence>
<evidence type="ECO:0000256" key="3">
    <source>
        <dbReference type="ARBA" id="ARBA00004496"/>
    </source>
</evidence>
<comment type="similarity">
    <text evidence="4">Belongs to the HARBI1 family.</text>
</comment>
<dbReference type="Proteomes" id="UP001159042">
    <property type="component" value="Unassembled WGS sequence"/>
</dbReference>
<evidence type="ECO:0000256" key="12">
    <source>
        <dbReference type="ARBA" id="ARBA00045850"/>
    </source>
</evidence>
<comment type="function">
    <text evidence="12">Transposase-derived protein that may have nuclease activity. Does not have transposase activity.</text>
</comment>
<gene>
    <name evidence="15" type="ORF">NQ315_014919</name>
</gene>
<evidence type="ECO:0000256" key="13">
    <source>
        <dbReference type="SAM" id="MobiDB-lite"/>
    </source>
</evidence>
<comment type="caution">
    <text evidence="15">The sequence shown here is derived from an EMBL/GenBank/DDBJ whole genome shotgun (WGS) entry which is preliminary data.</text>
</comment>
<name>A0AAV8V722_9CUCU</name>
<evidence type="ECO:0000256" key="8">
    <source>
        <dbReference type="ARBA" id="ARBA00022723"/>
    </source>
</evidence>
<feature type="region of interest" description="Disordered" evidence="13">
    <location>
        <begin position="323"/>
        <end position="346"/>
    </location>
</feature>
<dbReference type="InterPro" id="IPR045249">
    <property type="entry name" value="HARBI1-like"/>
</dbReference>
<evidence type="ECO:0000313" key="15">
    <source>
        <dbReference type="EMBL" id="KAJ8909912.1"/>
    </source>
</evidence>
<dbReference type="PANTHER" id="PTHR22930">
    <property type="match status" value="1"/>
</dbReference>